<keyword evidence="1" id="KW-0328">Glycosyltransferase</keyword>
<sequence length="402" mass="45678">MSKEVEAYILIAQQEWELNLGSNARNLAVEFSKTKPVIYVNPDVGIKSLIDRLGTPYGRTRLKLALGIGKNTVKVADNLWVHTPQNIGYSINWLKNFKLYDILNKRNTKGFLSSLKKAVRKLGWKPENCVVFNDSQMFAGPFIKAFFKPLLSFYYIRDNLVEQAYFKFHGPRIEPITIEAADAIFANSAYLAEYGAKYNKISLDIGQGCETDIYDAFSEKTEPADLAKIKHPRIGYVGFLTHERLDIQLLEQIAEARKDWQLVLIGPEEPVFEKSRLHHLPNVHFLGSKKTSELPAYMHYIDVCMNPQVVNGLTIGNYPRKIDEYLSMGKPTVATETIAMKMFLPHVELAVGLDGYLKAIEKALQPQEYEQKIAAINCAKSHTWAACVEKIYAVQKQLLKEK</sequence>
<gene>
    <name evidence="1" type="ORF">ACFSR2_23845</name>
</gene>
<dbReference type="EC" id="2.4.-.-" evidence="1"/>
<accession>A0ABW5JF22</accession>
<organism evidence="1 2">
    <name type="scientific">Emticicia soli</name>
    <dbReference type="NCBI Taxonomy" id="2027878"/>
    <lineage>
        <taxon>Bacteria</taxon>
        <taxon>Pseudomonadati</taxon>
        <taxon>Bacteroidota</taxon>
        <taxon>Cytophagia</taxon>
        <taxon>Cytophagales</taxon>
        <taxon>Leadbetterellaceae</taxon>
        <taxon>Emticicia</taxon>
    </lineage>
</organism>
<dbReference type="Proteomes" id="UP001597510">
    <property type="component" value="Unassembled WGS sequence"/>
</dbReference>
<evidence type="ECO:0000313" key="1">
    <source>
        <dbReference type="EMBL" id="MFD2523954.1"/>
    </source>
</evidence>
<dbReference type="GO" id="GO:0016757">
    <property type="term" value="F:glycosyltransferase activity"/>
    <property type="evidence" value="ECO:0007669"/>
    <property type="project" value="UniProtKB-KW"/>
</dbReference>
<dbReference type="EMBL" id="JBHULC010000039">
    <property type="protein sequence ID" value="MFD2523954.1"/>
    <property type="molecule type" value="Genomic_DNA"/>
</dbReference>
<dbReference type="Pfam" id="PF13692">
    <property type="entry name" value="Glyco_trans_1_4"/>
    <property type="match status" value="1"/>
</dbReference>
<name>A0ABW5JF22_9BACT</name>
<comment type="caution">
    <text evidence="1">The sequence shown here is derived from an EMBL/GenBank/DDBJ whole genome shotgun (WGS) entry which is preliminary data.</text>
</comment>
<keyword evidence="2" id="KW-1185">Reference proteome</keyword>
<dbReference type="Gene3D" id="3.40.50.2000">
    <property type="entry name" value="Glycogen Phosphorylase B"/>
    <property type="match status" value="1"/>
</dbReference>
<evidence type="ECO:0000313" key="2">
    <source>
        <dbReference type="Proteomes" id="UP001597510"/>
    </source>
</evidence>
<proteinExistence type="predicted"/>
<dbReference type="SUPFAM" id="SSF53756">
    <property type="entry name" value="UDP-Glycosyltransferase/glycogen phosphorylase"/>
    <property type="match status" value="1"/>
</dbReference>
<dbReference type="RefSeq" id="WP_340238772.1">
    <property type="nucleotide sequence ID" value="NZ_JBBEWC010000010.1"/>
</dbReference>
<protein>
    <submittedName>
        <fullName evidence="1">Glycosyltransferase</fullName>
        <ecNumber evidence="1">2.4.-.-</ecNumber>
    </submittedName>
</protein>
<reference evidence="2" key="1">
    <citation type="journal article" date="2019" name="Int. J. Syst. Evol. Microbiol.">
        <title>The Global Catalogue of Microorganisms (GCM) 10K type strain sequencing project: providing services to taxonomists for standard genome sequencing and annotation.</title>
        <authorList>
            <consortium name="The Broad Institute Genomics Platform"/>
            <consortium name="The Broad Institute Genome Sequencing Center for Infectious Disease"/>
            <person name="Wu L."/>
            <person name="Ma J."/>
        </authorList>
    </citation>
    <scope>NUCLEOTIDE SEQUENCE [LARGE SCALE GENOMIC DNA]</scope>
    <source>
        <strain evidence="2">KCTC 52344</strain>
    </source>
</reference>
<keyword evidence="1" id="KW-0808">Transferase</keyword>